<protein>
    <recommendedName>
        <fullName evidence="3">AB hydrolase-1 domain-containing protein</fullName>
    </recommendedName>
</protein>
<accession>A0A7R9Q0H2</accession>
<comment type="similarity">
    <text evidence="1">Belongs to the AB hydrolase superfamily.</text>
</comment>
<dbReference type="GO" id="GO:0016787">
    <property type="term" value="F:hydrolase activity"/>
    <property type="evidence" value="ECO:0007669"/>
    <property type="project" value="UniProtKB-KW"/>
</dbReference>
<sequence length="221" mass="24627">MPQETGEIKIPVPYGCIAAKTWGKSDSNCHKILALHGWQDNCGSFDRLIPLLPDSVYVLAPDLPGHGLSSHLPDGCPYSDIAFVMEIKRIVNHLNWSSFSILGHSMGAMLAILYSSIYPQSVVKVISIDIVKPFTFSRDQMADTMRGFVNSFIRLDKKDSIPPVYGHQMVVEKMISAHSRHGKLDEESVQCLLNRGSQVSSDGKGEYFTRDNRIKTIFVQS</sequence>
<dbReference type="AlphaFoldDB" id="A0A7R9Q0H2"/>
<evidence type="ECO:0000313" key="4">
    <source>
        <dbReference type="EMBL" id="CAD7627703.1"/>
    </source>
</evidence>
<dbReference type="InterPro" id="IPR000073">
    <property type="entry name" value="AB_hydrolase_1"/>
</dbReference>
<dbReference type="Gene3D" id="3.40.50.1820">
    <property type="entry name" value="alpha/beta hydrolase"/>
    <property type="match status" value="1"/>
</dbReference>
<dbReference type="GO" id="GO:0016020">
    <property type="term" value="C:membrane"/>
    <property type="evidence" value="ECO:0007669"/>
    <property type="project" value="TreeGrafter"/>
</dbReference>
<feature type="domain" description="AB hydrolase-1" evidence="3">
    <location>
        <begin position="32"/>
        <end position="154"/>
    </location>
</feature>
<dbReference type="EMBL" id="OC859541">
    <property type="protein sequence ID" value="CAD7627703.1"/>
    <property type="molecule type" value="Genomic_DNA"/>
</dbReference>
<dbReference type="InterPro" id="IPR029058">
    <property type="entry name" value="AB_hydrolase_fold"/>
</dbReference>
<evidence type="ECO:0000256" key="2">
    <source>
        <dbReference type="ARBA" id="ARBA00022801"/>
    </source>
</evidence>
<dbReference type="Proteomes" id="UP000759131">
    <property type="component" value="Unassembled WGS sequence"/>
</dbReference>
<dbReference type="Pfam" id="PF00561">
    <property type="entry name" value="Abhydrolase_1"/>
    <property type="match status" value="1"/>
</dbReference>
<reference evidence="4" key="1">
    <citation type="submission" date="2020-11" db="EMBL/GenBank/DDBJ databases">
        <authorList>
            <person name="Tran Van P."/>
        </authorList>
    </citation>
    <scope>NUCLEOTIDE SEQUENCE</scope>
</reference>
<name>A0A7R9Q0H2_9ACAR</name>
<dbReference type="SUPFAM" id="SSF53474">
    <property type="entry name" value="alpha/beta-Hydrolases"/>
    <property type="match status" value="1"/>
</dbReference>
<dbReference type="PANTHER" id="PTHR43798">
    <property type="entry name" value="MONOACYLGLYCEROL LIPASE"/>
    <property type="match status" value="1"/>
</dbReference>
<dbReference type="PRINTS" id="PR00111">
    <property type="entry name" value="ABHYDROLASE"/>
</dbReference>
<dbReference type="EMBL" id="CAJPIZ010004966">
    <property type="protein sequence ID" value="CAG2108133.1"/>
    <property type="molecule type" value="Genomic_DNA"/>
</dbReference>
<dbReference type="InterPro" id="IPR050266">
    <property type="entry name" value="AB_hydrolase_sf"/>
</dbReference>
<organism evidence="4">
    <name type="scientific">Medioppia subpectinata</name>
    <dbReference type="NCBI Taxonomy" id="1979941"/>
    <lineage>
        <taxon>Eukaryota</taxon>
        <taxon>Metazoa</taxon>
        <taxon>Ecdysozoa</taxon>
        <taxon>Arthropoda</taxon>
        <taxon>Chelicerata</taxon>
        <taxon>Arachnida</taxon>
        <taxon>Acari</taxon>
        <taxon>Acariformes</taxon>
        <taxon>Sarcoptiformes</taxon>
        <taxon>Oribatida</taxon>
        <taxon>Brachypylina</taxon>
        <taxon>Oppioidea</taxon>
        <taxon>Oppiidae</taxon>
        <taxon>Medioppia</taxon>
    </lineage>
</organism>
<evidence type="ECO:0000256" key="1">
    <source>
        <dbReference type="ARBA" id="ARBA00008645"/>
    </source>
</evidence>
<keyword evidence="5" id="KW-1185">Reference proteome</keyword>
<gene>
    <name evidence="4" type="ORF">OSB1V03_LOCUS8128</name>
</gene>
<evidence type="ECO:0000313" key="5">
    <source>
        <dbReference type="Proteomes" id="UP000759131"/>
    </source>
</evidence>
<evidence type="ECO:0000259" key="3">
    <source>
        <dbReference type="Pfam" id="PF00561"/>
    </source>
</evidence>
<dbReference type="PANTHER" id="PTHR43798:SF14">
    <property type="entry name" value="SERINE HYDROLASE-LIKE PROTEIN DDB_G0286239"/>
    <property type="match status" value="1"/>
</dbReference>
<dbReference type="OrthoDB" id="190201at2759"/>
<proteinExistence type="inferred from homology"/>
<keyword evidence="2" id="KW-0378">Hydrolase</keyword>